<name>A0A0F8XG92_9ZZZZ</name>
<organism evidence="1">
    <name type="scientific">marine sediment metagenome</name>
    <dbReference type="NCBI Taxonomy" id="412755"/>
    <lineage>
        <taxon>unclassified sequences</taxon>
        <taxon>metagenomes</taxon>
        <taxon>ecological metagenomes</taxon>
    </lineage>
</organism>
<comment type="caution">
    <text evidence="1">The sequence shown here is derived from an EMBL/GenBank/DDBJ whole genome shotgun (WGS) entry which is preliminary data.</text>
</comment>
<sequence>MIHTDVELAEIARITFRNLIQENIRSLTRVRNGKYASKIFKHAQLHRFVNAGILGYVDHYRFYQLTPEARDELDAIRLKRIQGERR</sequence>
<proteinExistence type="predicted"/>
<protein>
    <submittedName>
        <fullName evidence="1">Uncharacterized protein</fullName>
    </submittedName>
</protein>
<dbReference type="AlphaFoldDB" id="A0A0F8XG92"/>
<evidence type="ECO:0000313" key="1">
    <source>
        <dbReference type="EMBL" id="KKK67873.1"/>
    </source>
</evidence>
<gene>
    <name evidence="1" type="ORF">LCGC14_2949710</name>
</gene>
<dbReference type="EMBL" id="LAZR01059398">
    <property type="protein sequence ID" value="KKK67873.1"/>
    <property type="molecule type" value="Genomic_DNA"/>
</dbReference>
<accession>A0A0F8XG92</accession>
<reference evidence="1" key="1">
    <citation type="journal article" date="2015" name="Nature">
        <title>Complex archaea that bridge the gap between prokaryotes and eukaryotes.</title>
        <authorList>
            <person name="Spang A."/>
            <person name="Saw J.H."/>
            <person name="Jorgensen S.L."/>
            <person name="Zaremba-Niedzwiedzka K."/>
            <person name="Martijn J."/>
            <person name="Lind A.E."/>
            <person name="van Eijk R."/>
            <person name="Schleper C."/>
            <person name="Guy L."/>
            <person name="Ettema T.J."/>
        </authorList>
    </citation>
    <scope>NUCLEOTIDE SEQUENCE</scope>
</reference>